<keyword evidence="1" id="KW-0472">Membrane</keyword>
<organism evidence="2 3">
    <name type="scientific">Rousettus aegyptiacus</name>
    <name type="common">Egyptian fruit bat</name>
    <name type="synonym">Pteropus aegyptiacus</name>
    <dbReference type="NCBI Taxonomy" id="9407"/>
    <lineage>
        <taxon>Eukaryota</taxon>
        <taxon>Metazoa</taxon>
        <taxon>Chordata</taxon>
        <taxon>Craniata</taxon>
        <taxon>Vertebrata</taxon>
        <taxon>Euteleostomi</taxon>
        <taxon>Mammalia</taxon>
        <taxon>Eutheria</taxon>
        <taxon>Laurasiatheria</taxon>
        <taxon>Chiroptera</taxon>
        <taxon>Yinpterochiroptera</taxon>
        <taxon>Pteropodoidea</taxon>
        <taxon>Pteropodidae</taxon>
        <taxon>Rousettinae</taxon>
        <taxon>Rousettus</taxon>
    </lineage>
</organism>
<protein>
    <submittedName>
        <fullName evidence="2">Uncharacterized protein</fullName>
    </submittedName>
</protein>
<reference evidence="2 3" key="1">
    <citation type="journal article" date="2020" name="Nature">
        <title>Six reference-quality genomes reveal evolution of bat adaptations.</title>
        <authorList>
            <person name="Jebb D."/>
            <person name="Huang Z."/>
            <person name="Pippel M."/>
            <person name="Hughes G.M."/>
            <person name="Lavrichenko K."/>
            <person name="Devanna P."/>
            <person name="Winkler S."/>
            <person name="Jermiin L.S."/>
            <person name="Skirmuntt E.C."/>
            <person name="Katzourakis A."/>
            <person name="Burkitt-Gray L."/>
            <person name="Ray D.A."/>
            <person name="Sullivan K.A.M."/>
            <person name="Roscito J.G."/>
            <person name="Kirilenko B.M."/>
            <person name="Davalos L.M."/>
            <person name="Corthals A.P."/>
            <person name="Power M.L."/>
            <person name="Jones G."/>
            <person name="Ransome R.D."/>
            <person name="Dechmann D.K.N."/>
            <person name="Locatelli A.G."/>
            <person name="Puechmaille S.J."/>
            <person name="Fedrigo O."/>
            <person name="Jarvis E.D."/>
            <person name="Hiller M."/>
            <person name="Vernes S.C."/>
            <person name="Myers E.W."/>
            <person name="Teeling E.C."/>
        </authorList>
    </citation>
    <scope>NUCLEOTIDE SEQUENCE [LARGE SCALE GENOMIC DNA]</scope>
    <source>
        <strain evidence="2">MRouAeg1</strain>
        <tissue evidence="2">Muscle</tissue>
    </source>
</reference>
<feature type="transmembrane region" description="Helical" evidence="1">
    <location>
        <begin position="6"/>
        <end position="26"/>
    </location>
</feature>
<name>A0A7J8C2I0_ROUAE</name>
<sequence length="123" mass="13710">MSFCRLTISLLKFSLSFLSILISSVLNSISDRLLVSVTLRVFFFSGYFSCGFLSLVLFVWNMFLCFLILAASLCFYVLSRSPISLSLHQVTLCSRCPSGTVSLITYTMSSRSVSCISVYAHLL</sequence>
<keyword evidence="1" id="KW-0812">Transmembrane</keyword>
<keyword evidence="1" id="KW-1133">Transmembrane helix</keyword>
<keyword evidence="3" id="KW-1185">Reference proteome</keyword>
<proteinExistence type="predicted"/>
<comment type="caution">
    <text evidence="2">The sequence shown here is derived from an EMBL/GenBank/DDBJ whole genome shotgun (WGS) entry which is preliminary data.</text>
</comment>
<dbReference type="AlphaFoldDB" id="A0A7J8C2I0"/>
<gene>
    <name evidence="2" type="ORF">HJG63_009352</name>
</gene>
<dbReference type="EMBL" id="JACASE010000015">
    <property type="protein sequence ID" value="KAF6405030.1"/>
    <property type="molecule type" value="Genomic_DNA"/>
</dbReference>
<accession>A0A7J8C2I0</accession>
<feature type="transmembrane region" description="Helical" evidence="1">
    <location>
        <begin position="60"/>
        <end position="78"/>
    </location>
</feature>
<dbReference type="Proteomes" id="UP000593571">
    <property type="component" value="Unassembled WGS sequence"/>
</dbReference>
<evidence type="ECO:0000313" key="2">
    <source>
        <dbReference type="EMBL" id="KAF6405030.1"/>
    </source>
</evidence>
<evidence type="ECO:0000313" key="3">
    <source>
        <dbReference type="Proteomes" id="UP000593571"/>
    </source>
</evidence>
<evidence type="ECO:0000256" key="1">
    <source>
        <dbReference type="SAM" id="Phobius"/>
    </source>
</evidence>